<reference evidence="3" key="1">
    <citation type="submission" date="2023-04" db="EMBL/GenBank/DDBJ databases">
        <title>Ambrosiozyma monospora NBRC 1965.</title>
        <authorList>
            <person name="Ichikawa N."/>
            <person name="Sato H."/>
            <person name="Tonouchi N."/>
        </authorList>
    </citation>
    <scope>NUCLEOTIDE SEQUENCE</scope>
    <source>
        <strain evidence="3">NBRC 1965</strain>
    </source>
</reference>
<dbReference type="Pfam" id="PF20696">
    <property type="entry name" value="UbiD_C"/>
    <property type="match status" value="1"/>
</dbReference>
<dbReference type="GO" id="GO:0016831">
    <property type="term" value="F:carboxy-lyase activity"/>
    <property type="evidence" value="ECO:0007669"/>
    <property type="project" value="InterPro"/>
</dbReference>
<dbReference type="GO" id="GO:0046281">
    <property type="term" value="P:cinnamic acid catabolic process"/>
    <property type="evidence" value="ECO:0007669"/>
    <property type="project" value="TreeGrafter"/>
</dbReference>
<dbReference type="PANTHER" id="PTHR30108:SF17">
    <property type="entry name" value="FERULIC ACID DECARBOXYLASE 1"/>
    <property type="match status" value="1"/>
</dbReference>
<dbReference type="InterPro" id="IPR048304">
    <property type="entry name" value="UbiD_Rift_dom"/>
</dbReference>
<keyword evidence="4" id="KW-1185">Reference proteome</keyword>
<evidence type="ECO:0000259" key="1">
    <source>
        <dbReference type="Pfam" id="PF01977"/>
    </source>
</evidence>
<dbReference type="PANTHER" id="PTHR30108">
    <property type="entry name" value="3-OCTAPRENYL-4-HYDROXYBENZOATE CARBOXY-LYASE-RELATED"/>
    <property type="match status" value="1"/>
</dbReference>
<dbReference type="SUPFAM" id="SSF50475">
    <property type="entry name" value="FMN-binding split barrel"/>
    <property type="match status" value="1"/>
</dbReference>
<dbReference type="SUPFAM" id="SSF143968">
    <property type="entry name" value="UbiD C-terminal domain-like"/>
    <property type="match status" value="1"/>
</dbReference>
<evidence type="ECO:0000313" key="3">
    <source>
        <dbReference type="EMBL" id="GME80597.1"/>
    </source>
</evidence>
<feature type="domain" description="3-octaprenyl-4-hydroxybenzoate carboxy-lyase-like C-terminal" evidence="2">
    <location>
        <begin position="211"/>
        <end position="300"/>
    </location>
</feature>
<dbReference type="InterPro" id="IPR049381">
    <property type="entry name" value="UbiD-like_C"/>
</dbReference>
<dbReference type="Pfam" id="PF01977">
    <property type="entry name" value="UbiD"/>
    <property type="match status" value="1"/>
</dbReference>
<organism evidence="3 4">
    <name type="scientific">Ambrosiozyma monospora</name>
    <name type="common">Yeast</name>
    <name type="synonym">Endomycopsis monosporus</name>
    <dbReference type="NCBI Taxonomy" id="43982"/>
    <lineage>
        <taxon>Eukaryota</taxon>
        <taxon>Fungi</taxon>
        <taxon>Dikarya</taxon>
        <taxon>Ascomycota</taxon>
        <taxon>Saccharomycotina</taxon>
        <taxon>Pichiomycetes</taxon>
        <taxon>Pichiales</taxon>
        <taxon>Pichiaceae</taxon>
        <taxon>Ambrosiozyma</taxon>
    </lineage>
</organism>
<protein>
    <submittedName>
        <fullName evidence="3">Unnamed protein product</fullName>
    </submittedName>
</protein>
<evidence type="ECO:0000259" key="2">
    <source>
        <dbReference type="Pfam" id="PF20696"/>
    </source>
</evidence>
<name>A0A9W6T897_AMBMO</name>
<dbReference type="EMBL" id="BSXU01014295">
    <property type="protein sequence ID" value="GME80597.1"/>
    <property type="molecule type" value="Genomic_DNA"/>
</dbReference>
<feature type="domain" description="3-octaprenyl-4-hydroxybenzoate carboxy-lyase-like Rift-related" evidence="1">
    <location>
        <begin position="6"/>
        <end position="204"/>
    </location>
</feature>
<accession>A0A9W6T897</accession>
<dbReference type="GO" id="GO:0033494">
    <property type="term" value="P:ferulate metabolic process"/>
    <property type="evidence" value="ECO:0007669"/>
    <property type="project" value="TreeGrafter"/>
</dbReference>
<dbReference type="OrthoDB" id="4878259at2759"/>
<proteinExistence type="predicted"/>
<gene>
    <name evidence="3" type="ORF">Amon01_000986900</name>
</gene>
<dbReference type="InterPro" id="IPR002830">
    <property type="entry name" value="UbiD"/>
</dbReference>
<dbReference type="Gene3D" id="3.40.1670.10">
    <property type="entry name" value="UbiD C-terminal domain-like"/>
    <property type="match status" value="1"/>
</dbReference>
<dbReference type="AlphaFoldDB" id="A0A9W6T897"/>
<dbReference type="GO" id="GO:0005737">
    <property type="term" value="C:cytoplasm"/>
    <property type="evidence" value="ECO:0007669"/>
    <property type="project" value="TreeGrafter"/>
</dbReference>
<evidence type="ECO:0000313" key="4">
    <source>
        <dbReference type="Proteomes" id="UP001165063"/>
    </source>
</evidence>
<sequence>MVVDISEATFTKNTVVGDDIDLTEVPAPVLHPGDGGKYLTSGLLCLETPDRSWSNWSLSRVMVSGKNQLTGMVSKPQQMGKVAYQWKDQGMNKVPFALCLGAPPTALFSASMSIPENGSEMEFTGRILGQSLPVVRTDVSCVLVPADCEMVIEGMLNLDELNDEGPFGDSFGYCFQQSSIKRPTYTVSSVSYKDDSILPACSPGLCTDESHTLFGVYISVTALTSLRDAGLPVVDVFMPYESQGSWLSVKLDMKELRKMNIDGKELSNIVGDILFDLDACSLTSEVILFSNDVDIFNFKDT</sequence>
<dbReference type="Proteomes" id="UP001165063">
    <property type="component" value="Unassembled WGS sequence"/>
</dbReference>
<comment type="caution">
    <text evidence="3">The sequence shown here is derived from an EMBL/GenBank/DDBJ whole genome shotgun (WGS) entry which is preliminary data.</text>
</comment>